<organism evidence="1 2">
    <name type="scientific">Meloidogyne enterolobii</name>
    <name type="common">Root-knot nematode worm</name>
    <name type="synonym">Meloidogyne mayaguensis</name>
    <dbReference type="NCBI Taxonomy" id="390850"/>
    <lineage>
        <taxon>Eukaryota</taxon>
        <taxon>Metazoa</taxon>
        <taxon>Ecdysozoa</taxon>
        <taxon>Nematoda</taxon>
        <taxon>Chromadorea</taxon>
        <taxon>Rhabditida</taxon>
        <taxon>Tylenchina</taxon>
        <taxon>Tylenchomorpha</taxon>
        <taxon>Tylenchoidea</taxon>
        <taxon>Meloidogynidae</taxon>
        <taxon>Meloidogyninae</taxon>
        <taxon>Meloidogyne</taxon>
    </lineage>
</organism>
<sequence>MNFLPLKILVFCLHSPPLGCYLINSAPIRRASPPQQIEIGVYTQQQIYTHG</sequence>
<keyword evidence="2" id="KW-1185">Reference proteome</keyword>
<gene>
    <name evidence="1" type="ORF">MENTE1834_LOCUS15746</name>
</gene>
<proteinExistence type="predicted"/>
<comment type="caution">
    <text evidence="1">The sequence shown here is derived from an EMBL/GenBank/DDBJ whole genome shotgun (WGS) entry which is preliminary data.</text>
</comment>
<dbReference type="Proteomes" id="UP001497535">
    <property type="component" value="Unassembled WGS sequence"/>
</dbReference>
<protein>
    <submittedName>
        <fullName evidence="1">Uncharacterized protein</fullName>
    </submittedName>
</protein>
<evidence type="ECO:0000313" key="1">
    <source>
        <dbReference type="EMBL" id="CAK5059569.1"/>
    </source>
</evidence>
<dbReference type="EMBL" id="CAVMJV010000017">
    <property type="protein sequence ID" value="CAK5059569.1"/>
    <property type="molecule type" value="Genomic_DNA"/>
</dbReference>
<reference evidence="1" key="1">
    <citation type="submission" date="2023-11" db="EMBL/GenBank/DDBJ databases">
        <authorList>
            <person name="Poullet M."/>
        </authorList>
    </citation>
    <scope>NUCLEOTIDE SEQUENCE</scope>
    <source>
        <strain evidence="1">E1834</strain>
    </source>
</reference>
<accession>A0ACB0YRT1</accession>
<name>A0ACB0YRT1_MELEN</name>
<evidence type="ECO:0000313" key="2">
    <source>
        <dbReference type="Proteomes" id="UP001497535"/>
    </source>
</evidence>